<dbReference type="GO" id="GO:0006644">
    <property type="term" value="P:phospholipid metabolic process"/>
    <property type="evidence" value="ECO:0007669"/>
    <property type="project" value="TreeGrafter"/>
</dbReference>
<dbReference type="Proteomes" id="UP000093000">
    <property type="component" value="Unassembled WGS sequence"/>
</dbReference>
<dbReference type="InterPro" id="IPR038885">
    <property type="entry name" value="PLB1"/>
</dbReference>
<dbReference type="Pfam" id="PF00657">
    <property type="entry name" value="Lipase_GDSL"/>
    <property type="match status" value="1"/>
</dbReference>
<dbReference type="EMBL" id="LUGH01001030">
    <property type="protein sequence ID" value="OBZ81856.1"/>
    <property type="molecule type" value="Genomic_DNA"/>
</dbReference>
<keyword evidence="1" id="KW-1133">Transmembrane helix</keyword>
<evidence type="ECO:0000313" key="3">
    <source>
        <dbReference type="Proteomes" id="UP000093000"/>
    </source>
</evidence>
<dbReference type="InParanoid" id="A0A1C7MZJ9"/>
<feature type="transmembrane region" description="Helical" evidence="1">
    <location>
        <begin position="59"/>
        <end position="83"/>
    </location>
</feature>
<dbReference type="InterPro" id="IPR036514">
    <property type="entry name" value="SGNH_hydro_sf"/>
</dbReference>
<dbReference type="OrthoDB" id="10265800at2759"/>
<name>A0A1C7MZJ9_9FUNG</name>
<organism evidence="2 3">
    <name type="scientific">Choanephora cucurbitarum</name>
    <dbReference type="NCBI Taxonomy" id="101091"/>
    <lineage>
        <taxon>Eukaryota</taxon>
        <taxon>Fungi</taxon>
        <taxon>Fungi incertae sedis</taxon>
        <taxon>Mucoromycota</taxon>
        <taxon>Mucoromycotina</taxon>
        <taxon>Mucoromycetes</taxon>
        <taxon>Mucorales</taxon>
        <taxon>Mucorineae</taxon>
        <taxon>Choanephoraceae</taxon>
        <taxon>Choanephoroideae</taxon>
        <taxon>Choanephora</taxon>
    </lineage>
</organism>
<evidence type="ECO:0000313" key="2">
    <source>
        <dbReference type="EMBL" id="OBZ81856.1"/>
    </source>
</evidence>
<proteinExistence type="predicted"/>
<dbReference type="STRING" id="101091.A0A1C7MZJ9"/>
<accession>A0A1C7MZJ9</accession>
<protein>
    <submittedName>
        <fullName evidence="2">Phospholipase B1, membrane-associated</fullName>
    </submittedName>
</protein>
<reference evidence="2 3" key="1">
    <citation type="submission" date="2016-03" db="EMBL/GenBank/DDBJ databases">
        <title>Choanephora cucurbitarum.</title>
        <authorList>
            <person name="Min B."/>
            <person name="Park H."/>
            <person name="Park J.-H."/>
            <person name="Shin H.-D."/>
            <person name="Choi I.-G."/>
        </authorList>
    </citation>
    <scope>NUCLEOTIDE SEQUENCE [LARGE SCALE GENOMIC DNA]</scope>
    <source>
        <strain evidence="2 3">KUS-F28377</strain>
    </source>
</reference>
<dbReference type="GO" id="GO:0004620">
    <property type="term" value="F:phospholipase activity"/>
    <property type="evidence" value="ECO:0007669"/>
    <property type="project" value="InterPro"/>
</dbReference>
<dbReference type="SUPFAM" id="SSF52266">
    <property type="entry name" value="SGNH hydrolase"/>
    <property type="match status" value="1"/>
</dbReference>
<comment type="caution">
    <text evidence="2">The sequence shown here is derived from an EMBL/GenBank/DDBJ whole genome shotgun (WGS) entry which is preliminary data.</text>
</comment>
<dbReference type="PANTHER" id="PTHR21325">
    <property type="entry name" value="PHOSPHOLIPASE B, PLB1"/>
    <property type="match status" value="1"/>
</dbReference>
<keyword evidence="1" id="KW-0812">Transmembrane</keyword>
<keyword evidence="1" id="KW-0472">Membrane</keyword>
<gene>
    <name evidence="2" type="primary">Plb1</name>
    <name evidence="2" type="ORF">A0J61_10095</name>
</gene>
<keyword evidence="3" id="KW-1185">Reference proteome</keyword>
<dbReference type="InterPro" id="IPR001087">
    <property type="entry name" value="GDSL"/>
</dbReference>
<sequence>MFYVKGKSFVASFSKTSHLLPKDQQEANLTQPTDYQDQSNLYTASAYHHFEGFADMLPLFGFVSLAMMIMTYLFILPFTPLVLTATIAHRQNTTNPQVGIEVPLDIGCPFLAPRTSPAKSVHDLRPDDIRIVAGIGDSVMAGFGAKGIQRTFFNLENLYENRGVSFAIGGDPGAVTMPNILNYYAHHLNGSSVGEHLISICFDGMLGNQMCPQGQYRPKIDRLNAAQSGARSLNLDHEIDYLLDQLEDLYDTGEVEPTDWKLLTVFIGSNDICHSCTEFTSLPTPFGVNVMAAIDRLKKSMTHVLIQIIGIMRVQDIVVATSNYTDYCRPIRGSSFVGHDHMCECSHSVTNRTLMASLFPQYNSVLQGVTSHYQTSGEDDNFTVVFQPLLIDILSFPIEAISNIDCFHPSVLAHEWMSKMLWNMMFMLPDQKQETLLYDPKAPIYCPTENDRIQTR</sequence>
<evidence type="ECO:0000256" key="1">
    <source>
        <dbReference type="SAM" id="Phobius"/>
    </source>
</evidence>
<dbReference type="AlphaFoldDB" id="A0A1C7MZJ9"/>
<dbReference type="Gene3D" id="3.40.50.1110">
    <property type="entry name" value="SGNH hydrolase"/>
    <property type="match status" value="1"/>
</dbReference>
<dbReference type="PANTHER" id="PTHR21325:SF31">
    <property type="entry name" value="GH22081P-RELATED"/>
    <property type="match status" value="1"/>
</dbReference>